<keyword evidence="3" id="KW-1185">Reference proteome</keyword>
<keyword evidence="1" id="KW-1133">Transmembrane helix</keyword>
<gene>
    <name evidence="2" type="ORF">SAMN06265374_2338</name>
</gene>
<proteinExistence type="predicted"/>
<organism evidence="2 3">
    <name type="scientific">Roseibium denhamense</name>
    <dbReference type="NCBI Taxonomy" id="76305"/>
    <lineage>
        <taxon>Bacteria</taxon>
        <taxon>Pseudomonadati</taxon>
        <taxon>Pseudomonadota</taxon>
        <taxon>Alphaproteobacteria</taxon>
        <taxon>Hyphomicrobiales</taxon>
        <taxon>Stappiaceae</taxon>
        <taxon>Roseibium</taxon>
    </lineage>
</organism>
<evidence type="ECO:0000256" key="1">
    <source>
        <dbReference type="SAM" id="Phobius"/>
    </source>
</evidence>
<feature type="transmembrane region" description="Helical" evidence="1">
    <location>
        <begin position="59"/>
        <end position="77"/>
    </location>
</feature>
<dbReference type="RefSeq" id="WP_155193679.1">
    <property type="nucleotide sequence ID" value="NZ_BAAAEA010000002.1"/>
</dbReference>
<evidence type="ECO:0000313" key="2">
    <source>
        <dbReference type="EMBL" id="SMP23907.1"/>
    </source>
</evidence>
<sequence length="119" mass="13842">MLWIFVVGLAFTYIFTKELKRRYPVRLIEYVPFLWVHFASMIITAFITAFGASAYGQDYSILYFLVSSYFPQTIWLITDCCRFSLRYVMEPVTARREALGVSKPSLFERLALPSIDSKA</sequence>
<keyword evidence="1" id="KW-0812">Transmembrane</keyword>
<keyword evidence="1" id="KW-0472">Membrane</keyword>
<comment type="caution">
    <text evidence="2">The sequence shown here is derived from an EMBL/GenBank/DDBJ whole genome shotgun (WGS) entry which is preliminary data.</text>
</comment>
<evidence type="ECO:0000313" key="3">
    <source>
        <dbReference type="Proteomes" id="UP001157914"/>
    </source>
</evidence>
<feature type="transmembrane region" description="Helical" evidence="1">
    <location>
        <begin position="32"/>
        <end position="52"/>
    </location>
</feature>
<reference evidence="2 3" key="1">
    <citation type="submission" date="2017-05" db="EMBL/GenBank/DDBJ databases">
        <authorList>
            <person name="Varghese N."/>
            <person name="Submissions S."/>
        </authorList>
    </citation>
    <scope>NUCLEOTIDE SEQUENCE [LARGE SCALE GENOMIC DNA]</scope>
    <source>
        <strain evidence="2 3">DSM 15949</strain>
    </source>
</reference>
<dbReference type="Proteomes" id="UP001157914">
    <property type="component" value="Unassembled WGS sequence"/>
</dbReference>
<protein>
    <submittedName>
        <fullName evidence="2">Uncharacterized protein</fullName>
    </submittedName>
</protein>
<dbReference type="EMBL" id="FXTT01000003">
    <property type="protein sequence ID" value="SMP23907.1"/>
    <property type="molecule type" value="Genomic_DNA"/>
</dbReference>
<name>A0ABY1P2N7_9HYPH</name>
<accession>A0ABY1P2N7</accession>